<sequence>MRLKIPRCRYRDSAVNDENMTYMKAVVFFSLAENQYVTEIHDSKVIKTVAQVMAHKASECWRYIGQNKRWDKKLILVVSGVEGCFGKTAWFFFFFFLLGDNHF</sequence>
<feature type="transmembrane region" description="Helical" evidence="1">
    <location>
        <begin position="74"/>
        <end position="98"/>
    </location>
</feature>
<keyword evidence="1" id="KW-0472">Membrane</keyword>
<keyword evidence="1" id="KW-0812">Transmembrane</keyword>
<dbReference type="HOGENOM" id="CLU_2266621_0_0_1"/>
<reference evidence="4" key="1">
    <citation type="submission" date="2012-12" db="EMBL/GenBank/DDBJ databases">
        <authorList>
            <person name="Hellsten U."/>
            <person name="Grimwood J."/>
            <person name="Chapman J.A."/>
            <person name="Shapiro H."/>
            <person name="Aerts A."/>
            <person name="Otillar R.P."/>
            <person name="Terry A.Y."/>
            <person name="Boore J.L."/>
            <person name="Simakov O."/>
            <person name="Marletaz F."/>
            <person name="Cho S.-J."/>
            <person name="Edsinger-Gonzales E."/>
            <person name="Havlak P."/>
            <person name="Kuo D.-H."/>
            <person name="Larsson T."/>
            <person name="Lv J."/>
            <person name="Arendt D."/>
            <person name="Savage R."/>
            <person name="Osoegawa K."/>
            <person name="de Jong P."/>
            <person name="Lindberg D.R."/>
            <person name="Seaver E.C."/>
            <person name="Weisblat D.A."/>
            <person name="Putnam N.H."/>
            <person name="Grigoriev I.V."/>
            <person name="Rokhsar D.S."/>
        </authorList>
    </citation>
    <scope>NUCLEOTIDE SEQUENCE</scope>
</reference>
<dbReference type="CTD" id="20209574"/>
<reference evidence="3" key="3">
    <citation type="submission" date="2015-06" db="UniProtKB">
        <authorList>
            <consortium name="EnsemblMetazoa"/>
        </authorList>
    </citation>
    <scope>IDENTIFICATION</scope>
</reference>
<evidence type="ECO:0000313" key="3">
    <source>
        <dbReference type="EnsemblMetazoa" id="HelroP184441"/>
    </source>
</evidence>
<dbReference type="KEGG" id="hro:HELRODRAFT_184441"/>
<protein>
    <submittedName>
        <fullName evidence="2 3">Uncharacterized protein</fullName>
    </submittedName>
</protein>
<dbReference type="EnsemblMetazoa" id="HelroT184441">
    <property type="protein sequence ID" value="HelroP184441"/>
    <property type="gene ID" value="HelroG184441"/>
</dbReference>
<dbReference type="EMBL" id="KB097492">
    <property type="protein sequence ID" value="ESN96799.1"/>
    <property type="molecule type" value="Genomic_DNA"/>
</dbReference>
<evidence type="ECO:0000313" key="2">
    <source>
        <dbReference type="EMBL" id="ESN96799.1"/>
    </source>
</evidence>
<keyword evidence="4" id="KW-1185">Reference proteome</keyword>
<gene>
    <name evidence="3" type="primary">20209574</name>
    <name evidence="2" type="ORF">HELRODRAFT_184441</name>
</gene>
<dbReference type="Proteomes" id="UP000015101">
    <property type="component" value="Unassembled WGS sequence"/>
</dbReference>
<evidence type="ECO:0000313" key="4">
    <source>
        <dbReference type="Proteomes" id="UP000015101"/>
    </source>
</evidence>
<accession>T1FL75</accession>
<evidence type="ECO:0000256" key="1">
    <source>
        <dbReference type="SAM" id="Phobius"/>
    </source>
</evidence>
<keyword evidence="1" id="KW-1133">Transmembrane helix</keyword>
<proteinExistence type="predicted"/>
<dbReference type="InParanoid" id="T1FL75"/>
<reference evidence="2 4" key="2">
    <citation type="journal article" date="2013" name="Nature">
        <title>Insights into bilaterian evolution from three spiralian genomes.</title>
        <authorList>
            <person name="Simakov O."/>
            <person name="Marletaz F."/>
            <person name="Cho S.J."/>
            <person name="Edsinger-Gonzales E."/>
            <person name="Havlak P."/>
            <person name="Hellsten U."/>
            <person name="Kuo D.H."/>
            <person name="Larsson T."/>
            <person name="Lv J."/>
            <person name="Arendt D."/>
            <person name="Savage R."/>
            <person name="Osoegawa K."/>
            <person name="de Jong P."/>
            <person name="Grimwood J."/>
            <person name="Chapman J.A."/>
            <person name="Shapiro H."/>
            <person name="Aerts A."/>
            <person name="Otillar R.P."/>
            <person name="Terry A.Y."/>
            <person name="Boore J.L."/>
            <person name="Grigoriev I.V."/>
            <person name="Lindberg D.R."/>
            <person name="Seaver E.C."/>
            <person name="Weisblat D.A."/>
            <person name="Putnam N.H."/>
            <person name="Rokhsar D.S."/>
        </authorList>
    </citation>
    <scope>NUCLEOTIDE SEQUENCE</scope>
</reference>
<dbReference type="GeneID" id="20209574"/>
<dbReference type="RefSeq" id="XP_009025102.1">
    <property type="nucleotide sequence ID" value="XM_009026854.1"/>
</dbReference>
<dbReference type="AlphaFoldDB" id="T1FL75"/>
<organism evidence="3 4">
    <name type="scientific">Helobdella robusta</name>
    <name type="common">Californian leech</name>
    <dbReference type="NCBI Taxonomy" id="6412"/>
    <lineage>
        <taxon>Eukaryota</taxon>
        <taxon>Metazoa</taxon>
        <taxon>Spiralia</taxon>
        <taxon>Lophotrochozoa</taxon>
        <taxon>Annelida</taxon>
        <taxon>Clitellata</taxon>
        <taxon>Hirudinea</taxon>
        <taxon>Rhynchobdellida</taxon>
        <taxon>Glossiphoniidae</taxon>
        <taxon>Helobdella</taxon>
    </lineage>
</organism>
<dbReference type="EMBL" id="AMQM01010073">
    <property type="status" value="NOT_ANNOTATED_CDS"/>
    <property type="molecule type" value="Genomic_DNA"/>
</dbReference>
<name>T1FL75_HELRO</name>